<feature type="compositionally biased region" description="Basic and acidic residues" evidence="1">
    <location>
        <begin position="142"/>
        <end position="151"/>
    </location>
</feature>
<keyword evidence="3" id="KW-1185">Reference proteome</keyword>
<sequence>MVLRTFFLNRKIRPEQKRKRHLARQRGEIAPWTGPIREPLYKNTREGRREEYRKRPIVPCAVPSNDPVIPAPSPEQETINFRRVLDRIAAADPPPIRYRPSPAVIAEYHRLKETPCQDYRITRGLFHGPKQRQPIAPVQAVPREEEAVAAEKEEEGAVGGEEEEEGAVGGEDKKEEGAVGGEDSEEEETLQLLYESLSIEEPTQAPTPPPPKPTEPTRQGRSRGRGLLMYSPESLRESFRESPRERSTSRIAWIRKLAEQQKEN</sequence>
<organism evidence="2 3">
    <name type="scientific">Daphnia pulex</name>
    <name type="common">Water flea</name>
    <dbReference type="NCBI Taxonomy" id="6669"/>
    <lineage>
        <taxon>Eukaryota</taxon>
        <taxon>Metazoa</taxon>
        <taxon>Ecdysozoa</taxon>
        <taxon>Arthropoda</taxon>
        <taxon>Crustacea</taxon>
        <taxon>Branchiopoda</taxon>
        <taxon>Diplostraca</taxon>
        <taxon>Cladocera</taxon>
        <taxon>Anomopoda</taxon>
        <taxon>Daphniidae</taxon>
        <taxon>Daphnia</taxon>
    </lineage>
</organism>
<dbReference type="KEGG" id="dpx:DAPPUDRAFT_105034"/>
<gene>
    <name evidence="2" type="ORF">DAPPUDRAFT_105034</name>
</gene>
<name>E9GP71_DAPPU</name>
<evidence type="ECO:0000313" key="2">
    <source>
        <dbReference type="EMBL" id="EFX78728.1"/>
    </source>
</evidence>
<feature type="compositionally biased region" description="Basic and acidic residues" evidence="1">
    <location>
        <begin position="234"/>
        <end position="248"/>
    </location>
</feature>
<dbReference type="EMBL" id="GL732556">
    <property type="protein sequence ID" value="EFX78728.1"/>
    <property type="molecule type" value="Genomic_DNA"/>
</dbReference>
<protein>
    <submittedName>
        <fullName evidence="2">Uncharacterized protein</fullName>
    </submittedName>
</protein>
<evidence type="ECO:0000313" key="3">
    <source>
        <dbReference type="Proteomes" id="UP000000305"/>
    </source>
</evidence>
<accession>E9GP71</accession>
<dbReference type="PhylomeDB" id="E9GP71"/>
<feature type="compositionally biased region" description="Pro residues" evidence="1">
    <location>
        <begin position="205"/>
        <end position="214"/>
    </location>
</feature>
<feature type="compositionally biased region" description="Acidic residues" evidence="1">
    <location>
        <begin position="152"/>
        <end position="166"/>
    </location>
</feature>
<dbReference type="InParanoid" id="E9GP71"/>
<feature type="region of interest" description="Disordered" evidence="1">
    <location>
        <begin position="127"/>
        <end position="249"/>
    </location>
</feature>
<dbReference type="Proteomes" id="UP000000305">
    <property type="component" value="Unassembled WGS sequence"/>
</dbReference>
<dbReference type="HOGENOM" id="CLU_072413_0_0_1"/>
<proteinExistence type="predicted"/>
<evidence type="ECO:0000256" key="1">
    <source>
        <dbReference type="SAM" id="MobiDB-lite"/>
    </source>
</evidence>
<dbReference type="AlphaFoldDB" id="E9GP71"/>
<reference evidence="2 3" key="1">
    <citation type="journal article" date="2011" name="Science">
        <title>The ecoresponsive genome of Daphnia pulex.</title>
        <authorList>
            <person name="Colbourne J.K."/>
            <person name="Pfrender M.E."/>
            <person name="Gilbert D."/>
            <person name="Thomas W.K."/>
            <person name="Tucker A."/>
            <person name="Oakley T.H."/>
            <person name="Tokishita S."/>
            <person name="Aerts A."/>
            <person name="Arnold G.J."/>
            <person name="Basu M.K."/>
            <person name="Bauer D.J."/>
            <person name="Caceres C.E."/>
            <person name="Carmel L."/>
            <person name="Casola C."/>
            <person name="Choi J.H."/>
            <person name="Detter J.C."/>
            <person name="Dong Q."/>
            <person name="Dusheyko S."/>
            <person name="Eads B.D."/>
            <person name="Frohlich T."/>
            <person name="Geiler-Samerotte K.A."/>
            <person name="Gerlach D."/>
            <person name="Hatcher P."/>
            <person name="Jogdeo S."/>
            <person name="Krijgsveld J."/>
            <person name="Kriventseva E.V."/>
            <person name="Kultz D."/>
            <person name="Laforsch C."/>
            <person name="Lindquist E."/>
            <person name="Lopez J."/>
            <person name="Manak J.R."/>
            <person name="Muller J."/>
            <person name="Pangilinan J."/>
            <person name="Patwardhan R.P."/>
            <person name="Pitluck S."/>
            <person name="Pritham E.J."/>
            <person name="Rechtsteiner A."/>
            <person name="Rho M."/>
            <person name="Rogozin I.B."/>
            <person name="Sakarya O."/>
            <person name="Salamov A."/>
            <person name="Schaack S."/>
            <person name="Shapiro H."/>
            <person name="Shiga Y."/>
            <person name="Skalitzky C."/>
            <person name="Smith Z."/>
            <person name="Souvorov A."/>
            <person name="Sung W."/>
            <person name="Tang Z."/>
            <person name="Tsuchiya D."/>
            <person name="Tu H."/>
            <person name="Vos H."/>
            <person name="Wang M."/>
            <person name="Wolf Y.I."/>
            <person name="Yamagata H."/>
            <person name="Yamada T."/>
            <person name="Ye Y."/>
            <person name="Shaw J.R."/>
            <person name="Andrews J."/>
            <person name="Crease T.J."/>
            <person name="Tang H."/>
            <person name="Lucas S.M."/>
            <person name="Robertson H.M."/>
            <person name="Bork P."/>
            <person name="Koonin E.V."/>
            <person name="Zdobnov E.M."/>
            <person name="Grigoriev I.V."/>
            <person name="Lynch M."/>
            <person name="Boore J.L."/>
        </authorList>
    </citation>
    <scope>NUCLEOTIDE SEQUENCE [LARGE SCALE GENOMIC DNA]</scope>
</reference>